<reference evidence="1" key="1">
    <citation type="journal article" date="2014" name="Front. Microbiol.">
        <title>High frequency of phylogenetically diverse reductive dehalogenase-homologous genes in deep subseafloor sedimentary metagenomes.</title>
        <authorList>
            <person name="Kawai M."/>
            <person name="Futagami T."/>
            <person name="Toyoda A."/>
            <person name="Takaki Y."/>
            <person name="Nishi S."/>
            <person name="Hori S."/>
            <person name="Arai W."/>
            <person name="Tsubouchi T."/>
            <person name="Morono Y."/>
            <person name="Uchiyama I."/>
            <person name="Ito T."/>
            <person name="Fujiyama A."/>
            <person name="Inagaki F."/>
            <person name="Takami H."/>
        </authorList>
    </citation>
    <scope>NUCLEOTIDE SEQUENCE</scope>
    <source>
        <strain evidence="1">Expedition CK06-06</strain>
    </source>
</reference>
<dbReference type="EMBL" id="BART01040071">
    <property type="protein sequence ID" value="GAH25811.1"/>
    <property type="molecule type" value="Genomic_DNA"/>
</dbReference>
<name>X1DXP9_9ZZZZ</name>
<accession>X1DXP9</accession>
<dbReference type="AlphaFoldDB" id="X1DXP9"/>
<gene>
    <name evidence="1" type="ORF">S01H4_65461</name>
</gene>
<proteinExistence type="predicted"/>
<organism evidence="1">
    <name type="scientific">marine sediment metagenome</name>
    <dbReference type="NCBI Taxonomy" id="412755"/>
    <lineage>
        <taxon>unclassified sequences</taxon>
        <taxon>metagenomes</taxon>
        <taxon>ecological metagenomes</taxon>
    </lineage>
</organism>
<feature type="non-terminal residue" evidence="1">
    <location>
        <position position="1"/>
    </location>
</feature>
<sequence length="32" mass="3496">HGRFQAGFEYASMMGDMLEMDVVSIPTYGSPA</sequence>
<protein>
    <submittedName>
        <fullName evidence="1">Uncharacterized protein</fullName>
    </submittedName>
</protein>
<comment type="caution">
    <text evidence="1">The sequence shown here is derived from an EMBL/GenBank/DDBJ whole genome shotgun (WGS) entry which is preliminary data.</text>
</comment>
<evidence type="ECO:0000313" key="1">
    <source>
        <dbReference type="EMBL" id="GAH25811.1"/>
    </source>
</evidence>